<feature type="chain" id="PRO_5031225790" description="Hexosyltransferase" evidence="12">
    <location>
        <begin position="27"/>
        <end position="323"/>
    </location>
</feature>
<evidence type="ECO:0000256" key="11">
    <source>
        <dbReference type="RuleBase" id="RU363063"/>
    </source>
</evidence>
<dbReference type="UniPathway" id="UPA00378"/>
<dbReference type="Pfam" id="PF01762">
    <property type="entry name" value="Galactosyl_T"/>
    <property type="match status" value="1"/>
</dbReference>
<dbReference type="PANTHER" id="PTHR11214:SF3">
    <property type="entry name" value="BETA-1,3-GALACTOSYLTRANSFERASE 6"/>
    <property type="match status" value="1"/>
</dbReference>
<dbReference type="InterPro" id="IPR002659">
    <property type="entry name" value="Glyco_trans_31"/>
</dbReference>
<proteinExistence type="inferred from homology"/>
<comment type="similarity">
    <text evidence="3 11">Belongs to the glycosyltransferase 31 family.</text>
</comment>
<dbReference type="EC" id="2.4.1.-" evidence="11"/>
<dbReference type="EMBL" id="HBFA01033497">
    <property type="protein sequence ID" value="CAD8684467.1"/>
    <property type="molecule type" value="Transcribed_RNA"/>
</dbReference>
<keyword evidence="9 11" id="KW-0333">Golgi apparatus</keyword>
<accession>A0A7S0WUC5</accession>
<keyword evidence="4 11" id="KW-0328">Glycosyltransferase</keyword>
<reference evidence="13" key="1">
    <citation type="submission" date="2021-01" db="EMBL/GenBank/DDBJ databases">
        <authorList>
            <person name="Corre E."/>
            <person name="Pelletier E."/>
            <person name="Niang G."/>
            <person name="Scheremetjew M."/>
            <person name="Finn R."/>
            <person name="Kale V."/>
            <person name="Holt S."/>
            <person name="Cochrane G."/>
            <person name="Meng A."/>
            <person name="Brown T."/>
            <person name="Cohen L."/>
        </authorList>
    </citation>
    <scope>NUCLEOTIDE SEQUENCE</scope>
    <source>
        <strain evidence="13">CCMP722</strain>
    </source>
</reference>
<protein>
    <recommendedName>
        <fullName evidence="11">Hexosyltransferase</fullName>
        <ecNumber evidence="11">2.4.1.-</ecNumber>
    </recommendedName>
</protein>
<gene>
    <name evidence="13" type="ORF">POBO1169_LOCUS16836</name>
</gene>
<comment type="subcellular location">
    <subcellularLocation>
        <location evidence="1 11">Golgi apparatus membrane</location>
        <topology evidence="1 11">Single-pass type II membrane protein</topology>
    </subcellularLocation>
</comment>
<evidence type="ECO:0000313" key="13">
    <source>
        <dbReference type="EMBL" id="CAD8684467.1"/>
    </source>
</evidence>
<dbReference type="GO" id="GO:0000139">
    <property type="term" value="C:Golgi membrane"/>
    <property type="evidence" value="ECO:0007669"/>
    <property type="project" value="UniProtKB-SubCell"/>
</dbReference>
<evidence type="ECO:0000256" key="5">
    <source>
        <dbReference type="ARBA" id="ARBA00022679"/>
    </source>
</evidence>
<organism evidence="13">
    <name type="scientific">Pyramimonas obovata</name>
    <dbReference type="NCBI Taxonomy" id="1411642"/>
    <lineage>
        <taxon>Eukaryota</taxon>
        <taxon>Viridiplantae</taxon>
        <taxon>Chlorophyta</taxon>
        <taxon>Pyramimonadophyceae</taxon>
        <taxon>Pyramimonadales</taxon>
        <taxon>Pyramimonadaceae</taxon>
        <taxon>Pyramimonas</taxon>
        <taxon>Pyramimonas incertae sedis</taxon>
    </lineage>
</organism>
<evidence type="ECO:0000256" key="6">
    <source>
        <dbReference type="ARBA" id="ARBA00022692"/>
    </source>
</evidence>
<keyword evidence="7" id="KW-0735">Signal-anchor</keyword>
<evidence type="ECO:0000256" key="7">
    <source>
        <dbReference type="ARBA" id="ARBA00022968"/>
    </source>
</evidence>
<dbReference type="GO" id="GO:0016758">
    <property type="term" value="F:hexosyltransferase activity"/>
    <property type="evidence" value="ECO:0007669"/>
    <property type="project" value="InterPro"/>
</dbReference>
<keyword evidence="10" id="KW-0472">Membrane</keyword>
<keyword evidence="6" id="KW-0812">Transmembrane</keyword>
<sequence>MATSRSKILALSVLLTGAMLFFKLAGDELHSRQVSTSDVHSGTETIAVLVLTSRSHKTQRDSIRQSWAKGHSNVYFVIGDRDCLTPPNYRTSPVVCMPDLQKRIPTLDILAWQAELRKIEGEINAELQQNRQDMWLVNMEDSYRGLARKLKLAYERAIIETDASWFLKVDDDTYVDVPLTTKILQDAKFGQNRFVANSFRPGAVLRAGKWAEHAFDEDIYPSYPHGAGHAITRDLATYVSLHKNSLFEYQGEDVSMGIWIHQGPLEVDFISSVAFEGHDGNCENASRAVIGHDISHKKMLSCKHFRDIEGISRNVPIMRASAR</sequence>
<evidence type="ECO:0000256" key="10">
    <source>
        <dbReference type="ARBA" id="ARBA00023136"/>
    </source>
</evidence>
<comment type="pathway">
    <text evidence="2">Protein modification; protein glycosylation.</text>
</comment>
<dbReference type="Gene3D" id="3.90.550.50">
    <property type="match status" value="1"/>
</dbReference>
<name>A0A7S0WUC5_9CHLO</name>
<evidence type="ECO:0000256" key="3">
    <source>
        <dbReference type="ARBA" id="ARBA00008661"/>
    </source>
</evidence>
<evidence type="ECO:0000256" key="8">
    <source>
        <dbReference type="ARBA" id="ARBA00022989"/>
    </source>
</evidence>
<dbReference type="PANTHER" id="PTHR11214">
    <property type="entry name" value="BETA-1,3-N-ACETYLGLUCOSAMINYLTRANSFERASE"/>
    <property type="match status" value="1"/>
</dbReference>
<comment type="cofactor">
    <cofactor evidence="11">
        <name>Mn(2+)</name>
        <dbReference type="ChEBI" id="CHEBI:29035"/>
    </cofactor>
</comment>
<evidence type="ECO:0000256" key="1">
    <source>
        <dbReference type="ARBA" id="ARBA00004323"/>
    </source>
</evidence>
<evidence type="ECO:0000256" key="9">
    <source>
        <dbReference type="ARBA" id="ARBA00023034"/>
    </source>
</evidence>
<keyword evidence="5" id="KW-0808">Transferase</keyword>
<keyword evidence="11" id="KW-0464">Manganese</keyword>
<dbReference type="AlphaFoldDB" id="A0A7S0WUC5"/>
<feature type="signal peptide" evidence="12">
    <location>
        <begin position="1"/>
        <end position="26"/>
    </location>
</feature>
<evidence type="ECO:0000256" key="12">
    <source>
        <dbReference type="SAM" id="SignalP"/>
    </source>
</evidence>
<evidence type="ECO:0000256" key="2">
    <source>
        <dbReference type="ARBA" id="ARBA00004922"/>
    </source>
</evidence>
<keyword evidence="12" id="KW-0732">Signal</keyword>
<evidence type="ECO:0000256" key="4">
    <source>
        <dbReference type="ARBA" id="ARBA00022676"/>
    </source>
</evidence>
<keyword evidence="8" id="KW-1133">Transmembrane helix</keyword>